<organism evidence="1">
    <name type="scientific">bioreactor metagenome</name>
    <dbReference type="NCBI Taxonomy" id="1076179"/>
    <lineage>
        <taxon>unclassified sequences</taxon>
        <taxon>metagenomes</taxon>
        <taxon>ecological metagenomes</taxon>
    </lineage>
</organism>
<accession>A0A644VN85</accession>
<gene>
    <name evidence="1" type="primary">esiB_8</name>
    <name evidence="1" type="ORF">SDC9_38888</name>
</gene>
<dbReference type="SMART" id="SM00671">
    <property type="entry name" value="SEL1"/>
    <property type="match status" value="8"/>
</dbReference>
<dbReference type="Gene3D" id="1.25.40.10">
    <property type="entry name" value="Tetratricopeptide repeat domain"/>
    <property type="match status" value="3"/>
</dbReference>
<dbReference type="PANTHER" id="PTHR11102:SF160">
    <property type="entry name" value="ERAD-ASSOCIATED E3 UBIQUITIN-PROTEIN LIGASE COMPONENT HRD3"/>
    <property type="match status" value="1"/>
</dbReference>
<sequence>MKKTIIFISAIFFFIPLVFSQNIEQKAKNGNIQAMYDLAKEYYSGIGRLENKANALVWFERAANKNHIESMYRTAQMYEKGLSTKVSLRKAFNFYLLAAEKGHEASQLIVAQMLEKGEGVSKSDSRAYLWYRVCAERKEVLAWRKMGDYFRDGKVVMKDHIQAKYWYDKAVEVNDIESKSSLAYLYIANEGLAPKAKEAKELNREPFQKQLPMAYYVEGMLNLYESSDSNNKKAFEYLSKAKQLGISHAYYPLAMLYYKGEGTKRNLPKAFEIMQSLPAEYNGEVCYYMAMAYQQGDEDLDIDQTKAIEYFKKAANANNAEACWELERIYKQGIGVKKNLKEASFWRKKALSIENPKLQQSKK</sequence>
<protein>
    <submittedName>
        <fullName evidence="1">Secretory immunoglobulin A-binding protein EsiB</fullName>
    </submittedName>
</protein>
<dbReference type="AlphaFoldDB" id="A0A644VN85"/>
<dbReference type="InterPro" id="IPR011990">
    <property type="entry name" value="TPR-like_helical_dom_sf"/>
</dbReference>
<dbReference type="InterPro" id="IPR006597">
    <property type="entry name" value="Sel1-like"/>
</dbReference>
<name>A0A644VN85_9ZZZZ</name>
<reference evidence="1" key="1">
    <citation type="submission" date="2019-08" db="EMBL/GenBank/DDBJ databases">
        <authorList>
            <person name="Kucharzyk K."/>
            <person name="Murdoch R.W."/>
            <person name="Higgins S."/>
            <person name="Loffler F."/>
        </authorList>
    </citation>
    <scope>NUCLEOTIDE SEQUENCE</scope>
</reference>
<evidence type="ECO:0000313" key="1">
    <source>
        <dbReference type="EMBL" id="MPL92775.1"/>
    </source>
</evidence>
<dbReference type="SUPFAM" id="SSF81901">
    <property type="entry name" value="HCP-like"/>
    <property type="match status" value="2"/>
</dbReference>
<dbReference type="PANTHER" id="PTHR11102">
    <property type="entry name" value="SEL-1-LIKE PROTEIN"/>
    <property type="match status" value="1"/>
</dbReference>
<dbReference type="Pfam" id="PF08238">
    <property type="entry name" value="Sel1"/>
    <property type="match status" value="8"/>
</dbReference>
<dbReference type="InterPro" id="IPR050767">
    <property type="entry name" value="Sel1_AlgK"/>
</dbReference>
<dbReference type="EMBL" id="VSSQ01000370">
    <property type="protein sequence ID" value="MPL92775.1"/>
    <property type="molecule type" value="Genomic_DNA"/>
</dbReference>
<comment type="caution">
    <text evidence="1">The sequence shown here is derived from an EMBL/GenBank/DDBJ whole genome shotgun (WGS) entry which is preliminary data.</text>
</comment>
<proteinExistence type="predicted"/>